<evidence type="ECO:0000256" key="2">
    <source>
        <dbReference type="ARBA" id="ARBA00022448"/>
    </source>
</evidence>
<dbReference type="AlphaFoldDB" id="A0A1W0B951"/>
<dbReference type="Proteomes" id="UP000188836">
    <property type="component" value="Unassembled WGS sequence"/>
</dbReference>
<name>A0A1W0B951_9NOCA</name>
<keyword evidence="3" id="KW-0547">Nucleotide-binding</keyword>
<evidence type="ECO:0000259" key="6">
    <source>
        <dbReference type="PROSITE" id="PS50893"/>
    </source>
</evidence>
<evidence type="ECO:0000256" key="1">
    <source>
        <dbReference type="ARBA" id="ARBA00005417"/>
    </source>
</evidence>
<sequence length="334" mass="34371">MSEARPQAFSVRALTKRYDDTLTTAVHEVSFTVSSGSAAALVGPPGAGKTTILRMLLGLVEPSAGTASVGGRGSGADRGGAVVGAVLSPRGLHPARTVGDHLRVYAAALGAPARRAREVLEMTGLTEQARLRCAELTTGQQTRTALATALLGAPPLLVLDDPAVGLESAEQNWLHEFLRGHTRRGGTVLLTSQSLAAVLPVADRLMVLSEGAVVYQGTPGALRRSHPDRLVVAVSPPASPIALATMLAAHGFTDAVIRSDGRLAVANATEAQIIAAAAAASVRLDSIVADLIHPDRVLASLTRTATARPIAPYSGPAPGQLPQPSTSMPYGMPR</sequence>
<dbReference type="PANTHER" id="PTHR43335:SF4">
    <property type="entry name" value="ABC TRANSPORTER, ATP-BINDING PROTEIN"/>
    <property type="match status" value="1"/>
</dbReference>
<dbReference type="SUPFAM" id="SSF52540">
    <property type="entry name" value="P-loop containing nucleoside triphosphate hydrolases"/>
    <property type="match status" value="1"/>
</dbReference>
<comment type="caution">
    <text evidence="7">The sequence shown here is derived from an EMBL/GenBank/DDBJ whole genome shotgun (WGS) entry which is preliminary data.</text>
</comment>
<protein>
    <submittedName>
        <fullName evidence="7">ABC transporter ATP-binding protein</fullName>
    </submittedName>
</protein>
<dbReference type="InterPro" id="IPR003439">
    <property type="entry name" value="ABC_transporter-like_ATP-bd"/>
</dbReference>
<evidence type="ECO:0000313" key="7">
    <source>
        <dbReference type="EMBL" id="ONM50696.1"/>
    </source>
</evidence>
<feature type="domain" description="ABC transporter" evidence="6">
    <location>
        <begin position="9"/>
        <end position="235"/>
    </location>
</feature>
<evidence type="ECO:0000256" key="3">
    <source>
        <dbReference type="ARBA" id="ARBA00022741"/>
    </source>
</evidence>
<proteinExistence type="inferred from homology"/>
<dbReference type="InterPro" id="IPR003593">
    <property type="entry name" value="AAA+_ATPase"/>
</dbReference>
<evidence type="ECO:0000313" key="8">
    <source>
        <dbReference type="Proteomes" id="UP000188836"/>
    </source>
</evidence>
<keyword evidence="4 7" id="KW-0067">ATP-binding</keyword>
<dbReference type="GO" id="GO:0016887">
    <property type="term" value="F:ATP hydrolysis activity"/>
    <property type="evidence" value="ECO:0007669"/>
    <property type="project" value="InterPro"/>
</dbReference>
<evidence type="ECO:0000256" key="5">
    <source>
        <dbReference type="SAM" id="MobiDB-lite"/>
    </source>
</evidence>
<dbReference type="OrthoDB" id="4529050at2"/>
<dbReference type="Pfam" id="PF00005">
    <property type="entry name" value="ABC_tran"/>
    <property type="match status" value="1"/>
</dbReference>
<gene>
    <name evidence="7" type="ORF">B0T46_02105</name>
</gene>
<feature type="region of interest" description="Disordered" evidence="5">
    <location>
        <begin position="309"/>
        <end position="334"/>
    </location>
</feature>
<dbReference type="PROSITE" id="PS50893">
    <property type="entry name" value="ABC_TRANSPORTER_2"/>
    <property type="match status" value="1"/>
</dbReference>
<dbReference type="PANTHER" id="PTHR43335">
    <property type="entry name" value="ABC TRANSPORTER, ATP-BINDING PROTEIN"/>
    <property type="match status" value="1"/>
</dbReference>
<keyword evidence="2" id="KW-0813">Transport</keyword>
<evidence type="ECO:0000256" key="4">
    <source>
        <dbReference type="ARBA" id="ARBA00022840"/>
    </source>
</evidence>
<comment type="similarity">
    <text evidence="1">Belongs to the ABC transporter superfamily.</text>
</comment>
<accession>A0A1W0B951</accession>
<reference evidence="7 8" key="1">
    <citation type="journal article" date="2016" name="Antonie Van Leeuwenhoek">
        <title>Nocardia donostiensis sp. nov., isolated from human respiratory specimens.</title>
        <authorList>
            <person name="Ercibengoa M."/>
            <person name="Bell M."/>
            <person name="Marimon J.M."/>
            <person name="Humrighouse B."/>
            <person name="Klenk H.P."/>
            <person name="Potter G."/>
            <person name="Perez-Trallero E."/>
        </authorList>
    </citation>
    <scope>NUCLEOTIDE SEQUENCE [LARGE SCALE GENOMIC DNA]</scope>
    <source>
        <strain evidence="7 8">X1655</strain>
    </source>
</reference>
<dbReference type="InterPro" id="IPR027417">
    <property type="entry name" value="P-loop_NTPase"/>
</dbReference>
<dbReference type="SMART" id="SM00382">
    <property type="entry name" value="AAA"/>
    <property type="match status" value="1"/>
</dbReference>
<dbReference type="Gene3D" id="3.40.50.300">
    <property type="entry name" value="P-loop containing nucleotide triphosphate hydrolases"/>
    <property type="match status" value="1"/>
</dbReference>
<organism evidence="7 8">
    <name type="scientific">Nocardia donostiensis</name>
    <dbReference type="NCBI Taxonomy" id="1538463"/>
    <lineage>
        <taxon>Bacteria</taxon>
        <taxon>Bacillati</taxon>
        <taxon>Actinomycetota</taxon>
        <taxon>Actinomycetes</taxon>
        <taxon>Mycobacteriales</taxon>
        <taxon>Nocardiaceae</taxon>
        <taxon>Nocardia</taxon>
    </lineage>
</organism>
<dbReference type="STRING" id="1538463.B0T36_00080"/>
<dbReference type="GO" id="GO:0005524">
    <property type="term" value="F:ATP binding"/>
    <property type="evidence" value="ECO:0007669"/>
    <property type="project" value="UniProtKB-KW"/>
</dbReference>
<keyword evidence="8" id="KW-1185">Reference proteome</keyword>
<dbReference type="EMBL" id="MUMY01000001">
    <property type="protein sequence ID" value="ONM50696.1"/>
    <property type="molecule type" value="Genomic_DNA"/>
</dbReference>
<dbReference type="RefSeq" id="WP_077114677.1">
    <property type="nucleotide sequence ID" value="NZ_LOKT01000001.1"/>
</dbReference>